<dbReference type="Pfam" id="PF03841">
    <property type="entry name" value="SelA"/>
    <property type="match status" value="1"/>
</dbReference>
<evidence type="ECO:0000256" key="3">
    <source>
        <dbReference type="ARBA" id="ARBA00022679"/>
    </source>
</evidence>
<dbReference type="HAMAP" id="MF_00423">
    <property type="entry name" value="SelA"/>
    <property type="match status" value="1"/>
</dbReference>
<keyword evidence="6 8" id="KW-0711">Selenium</keyword>
<dbReference type="InterPro" id="IPR025862">
    <property type="entry name" value="SelA_trans_N_dom"/>
</dbReference>
<comment type="catalytic activity">
    <reaction evidence="8">
        <text>L-seryl-tRNA(Sec) + selenophosphate + H(+) = L-selenocysteinyl-tRNA(Sec) + phosphate</text>
        <dbReference type="Rhea" id="RHEA:22728"/>
        <dbReference type="Rhea" id="RHEA-COMP:9742"/>
        <dbReference type="Rhea" id="RHEA-COMP:9743"/>
        <dbReference type="ChEBI" id="CHEBI:15378"/>
        <dbReference type="ChEBI" id="CHEBI:16144"/>
        <dbReference type="ChEBI" id="CHEBI:43474"/>
        <dbReference type="ChEBI" id="CHEBI:78533"/>
        <dbReference type="ChEBI" id="CHEBI:78573"/>
        <dbReference type="EC" id="2.9.1.1"/>
    </reaction>
</comment>
<comment type="pathway">
    <text evidence="8">Aminoacyl-tRNA biosynthesis; selenocysteinyl-tRNA(Sec) biosynthesis; selenocysteinyl-tRNA(Sec) from L-seryl-tRNA(Sec) (bacterial route): step 1/1.</text>
</comment>
<keyword evidence="2 8" id="KW-0963">Cytoplasm</keyword>
<evidence type="ECO:0000256" key="7">
    <source>
        <dbReference type="ARBA" id="ARBA00044507"/>
    </source>
</evidence>
<dbReference type="PANTHER" id="PTHR32328">
    <property type="entry name" value="L-SERYL-TRNA(SEC) SELENIUM TRANSFERASE"/>
    <property type="match status" value="1"/>
</dbReference>
<dbReference type="EMBL" id="JBCITM010000002">
    <property type="protein sequence ID" value="MEN1759218.1"/>
    <property type="molecule type" value="Genomic_DNA"/>
</dbReference>
<keyword evidence="4 8" id="KW-0663">Pyridoxal phosphate</keyword>
<name>A0ABU9VQD6_9CLOT</name>
<dbReference type="GO" id="GO:0004125">
    <property type="term" value="F:L-seryl-tRNA(Sec) selenium transferase activity"/>
    <property type="evidence" value="ECO:0007669"/>
    <property type="project" value="UniProtKB-EC"/>
</dbReference>
<accession>A0ABU9VQD6</accession>
<dbReference type="InterPro" id="IPR015424">
    <property type="entry name" value="PyrdxlP-dep_Trfase"/>
</dbReference>
<evidence type="ECO:0000256" key="6">
    <source>
        <dbReference type="ARBA" id="ARBA00023266"/>
    </source>
</evidence>
<dbReference type="NCBIfam" id="TIGR00474">
    <property type="entry name" value="selA"/>
    <property type="match status" value="1"/>
</dbReference>
<comment type="function">
    <text evidence="8">Converts seryl-tRNA(Sec) to selenocysteinyl-tRNA(Sec) required for selenoprotein biosynthesis.</text>
</comment>
<dbReference type="Pfam" id="PF12390">
    <property type="entry name" value="Se-cys_synth_N"/>
    <property type="match status" value="1"/>
</dbReference>
<evidence type="ECO:0000256" key="2">
    <source>
        <dbReference type="ARBA" id="ARBA00022490"/>
    </source>
</evidence>
<evidence type="ECO:0000259" key="9">
    <source>
        <dbReference type="Pfam" id="PF12390"/>
    </source>
</evidence>
<dbReference type="SUPFAM" id="SSF53383">
    <property type="entry name" value="PLP-dependent transferases"/>
    <property type="match status" value="1"/>
</dbReference>
<comment type="cofactor">
    <cofactor evidence="1 8">
        <name>pyridoxal 5'-phosphate</name>
        <dbReference type="ChEBI" id="CHEBI:597326"/>
    </cofactor>
</comment>
<keyword evidence="3 8" id="KW-0808">Transferase</keyword>
<evidence type="ECO:0000313" key="11">
    <source>
        <dbReference type="Proteomes" id="UP001407405"/>
    </source>
</evidence>
<sequence length="475" mass="52758">MEHQAWLRKIPKTDDVLHQIKTIDDLQTFHEDFLKAEVRQVLQELREAILAGEYNEERSQNLSIQQIIRTVQKRCQQISALQLRRVINGTGVVLHTNLGRAPLGNFVKEALWDVAQGYSNLEMNLLTGKRGSRYDHMKKVLLRLTGAEDVLVVNNNAGAVLLVLSAIAKGKEVIISRGELVEIGGSFRVPEVMEQSGATLIEVGATNKTYVRDYEKAVTEHTGALLKVHQSNFKIVGFTQEASVEELVSLAHSHGLPLINDLGSGLLIDLEVEGFPFEPTVQQAIAAGSDIVTFSGDKLLGGAQAGIIAGKSQWISLIEKHPLTRALRVDKLTLCALEATLVQYLDPMQAKEQIPALRMMTESVQSLDQRAKDLFDQLQSINNDNAGIRIDIVPGSSQVGGGSYPTVQMESRLIRFSSSLDNIPRLERFLRSQNPAIVGRIQDNALLLDLRTIFMHDYRDICQAFTAWITLQNQE</sequence>
<evidence type="ECO:0000256" key="8">
    <source>
        <dbReference type="HAMAP-Rule" id="MF_00423"/>
    </source>
</evidence>
<evidence type="ECO:0000256" key="1">
    <source>
        <dbReference type="ARBA" id="ARBA00001933"/>
    </source>
</evidence>
<evidence type="ECO:0000256" key="5">
    <source>
        <dbReference type="ARBA" id="ARBA00022917"/>
    </source>
</evidence>
<dbReference type="Proteomes" id="UP001407405">
    <property type="component" value="Unassembled WGS sequence"/>
</dbReference>
<dbReference type="InterPro" id="IPR018319">
    <property type="entry name" value="SelA-like"/>
</dbReference>
<feature type="domain" description="L-seryl-tRNA selenium transferase N-terminal" evidence="9">
    <location>
        <begin position="7"/>
        <end position="46"/>
    </location>
</feature>
<comment type="caution">
    <text evidence="10">The sequence shown here is derived from an EMBL/GenBank/DDBJ whole genome shotgun (WGS) entry which is preliminary data.</text>
</comment>
<proteinExistence type="inferred from homology"/>
<comment type="similarity">
    <text evidence="7 8">Belongs to the SelA family.</text>
</comment>
<evidence type="ECO:0000313" key="10">
    <source>
        <dbReference type="EMBL" id="MEN1759218.1"/>
    </source>
</evidence>
<dbReference type="Gene3D" id="3.40.640.10">
    <property type="entry name" value="Type I PLP-dependent aspartate aminotransferase-like (Major domain)"/>
    <property type="match status" value="1"/>
</dbReference>
<evidence type="ECO:0000256" key="4">
    <source>
        <dbReference type="ARBA" id="ARBA00022898"/>
    </source>
</evidence>
<dbReference type="Gene3D" id="3.90.1150.180">
    <property type="match status" value="1"/>
</dbReference>
<keyword evidence="11" id="KW-1185">Reference proteome</keyword>
<feature type="modified residue" description="N6-(pyridoxal phosphate)lysine" evidence="8">
    <location>
        <position position="298"/>
    </location>
</feature>
<comment type="subcellular location">
    <subcellularLocation>
        <location evidence="8">Cytoplasm</location>
    </subcellularLocation>
</comment>
<dbReference type="EC" id="2.9.1.1" evidence="8"/>
<dbReference type="RefSeq" id="WP_343184598.1">
    <property type="nucleotide sequence ID" value="NZ_JBCITM010000002.1"/>
</dbReference>
<reference evidence="10 11" key="1">
    <citation type="submission" date="2024-04" db="EMBL/GenBank/DDBJ databases">
        <title>Genome sequencing and metabolic network reconstruction of aminoacids and betaine degradation by Anoxynatronum sibiricum.</title>
        <authorList>
            <person name="Detkova E.N."/>
            <person name="Boltjanskaja Y.V."/>
            <person name="Mardanov A.V."/>
            <person name="Kevbrin V."/>
        </authorList>
    </citation>
    <scope>NUCLEOTIDE SEQUENCE [LARGE SCALE GENOMIC DNA]</scope>
    <source>
        <strain evidence="10 11">Z-7981</strain>
    </source>
</reference>
<keyword evidence="5 8" id="KW-0648">Protein biosynthesis</keyword>
<dbReference type="InterPro" id="IPR004534">
    <property type="entry name" value="SelA_trans"/>
</dbReference>
<gene>
    <name evidence="8 10" type="primary">selA</name>
    <name evidence="10" type="ORF">AAIG11_01910</name>
</gene>
<dbReference type="InterPro" id="IPR015421">
    <property type="entry name" value="PyrdxlP-dep_Trfase_major"/>
</dbReference>
<dbReference type="PANTHER" id="PTHR32328:SF0">
    <property type="entry name" value="L-SERYL-TRNA(SEC) SELENIUM TRANSFERASE"/>
    <property type="match status" value="1"/>
</dbReference>
<protein>
    <recommendedName>
        <fullName evidence="8">L-seryl-tRNA(Sec) selenium transferase</fullName>
        <ecNumber evidence="8">2.9.1.1</ecNumber>
    </recommendedName>
    <alternativeName>
        <fullName evidence="8">Selenocysteine synthase</fullName>
        <shortName evidence="8">Sec synthase</shortName>
    </alternativeName>
    <alternativeName>
        <fullName evidence="8">Selenocysteinyl-tRNA(Sec) synthase</fullName>
    </alternativeName>
</protein>
<organism evidence="10 11">
    <name type="scientific">Anoxynatronum sibiricum</name>
    <dbReference type="NCBI Taxonomy" id="210623"/>
    <lineage>
        <taxon>Bacteria</taxon>
        <taxon>Bacillati</taxon>
        <taxon>Bacillota</taxon>
        <taxon>Clostridia</taxon>
        <taxon>Eubacteriales</taxon>
        <taxon>Clostridiaceae</taxon>
        <taxon>Anoxynatronum</taxon>
    </lineage>
</organism>